<dbReference type="InterPro" id="IPR002885">
    <property type="entry name" value="PPR_rpt"/>
</dbReference>
<reference evidence="3" key="1">
    <citation type="submission" date="2023-05" db="EMBL/GenBank/DDBJ databases">
        <title>Genome and transcriptome analyses reveal genes involved in the formation of fine ridges on petal epidermal cells in Hibiscus trionum.</title>
        <authorList>
            <person name="Koshimizu S."/>
            <person name="Masuda S."/>
            <person name="Ishii T."/>
            <person name="Shirasu K."/>
            <person name="Hoshino A."/>
            <person name="Arita M."/>
        </authorList>
    </citation>
    <scope>NUCLEOTIDE SEQUENCE</scope>
    <source>
        <strain evidence="3">Hamamatsu line</strain>
    </source>
</reference>
<dbReference type="InterPro" id="IPR011990">
    <property type="entry name" value="TPR-like_helical_dom_sf"/>
</dbReference>
<keyword evidence="1" id="KW-0677">Repeat</keyword>
<dbReference type="EMBL" id="BSYR01000063">
    <property type="protein sequence ID" value="GMJ12417.1"/>
    <property type="molecule type" value="Genomic_DNA"/>
</dbReference>
<evidence type="ECO:0000256" key="2">
    <source>
        <dbReference type="PROSITE-ProRule" id="PRU00708"/>
    </source>
</evidence>
<name>A0A9W7MTH1_HIBTR</name>
<organism evidence="3 4">
    <name type="scientific">Hibiscus trionum</name>
    <name type="common">Flower of an hour</name>
    <dbReference type="NCBI Taxonomy" id="183268"/>
    <lineage>
        <taxon>Eukaryota</taxon>
        <taxon>Viridiplantae</taxon>
        <taxon>Streptophyta</taxon>
        <taxon>Embryophyta</taxon>
        <taxon>Tracheophyta</taxon>
        <taxon>Spermatophyta</taxon>
        <taxon>Magnoliopsida</taxon>
        <taxon>eudicotyledons</taxon>
        <taxon>Gunneridae</taxon>
        <taxon>Pentapetalae</taxon>
        <taxon>rosids</taxon>
        <taxon>malvids</taxon>
        <taxon>Malvales</taxon>
        <taxon>Malvaceae</taxon>
        <taxon>Malvoideae</taxon>
        <taxon>Hibiscus</taxon>
    </lineage>
</organism>
<dbReference type="Gene3D" id="1.25.40.10">
    <property type="entry name" value="Tetratricopeptide repeat domain"/>
    <property type="match status" value="1"/>
</dbReference>
<dbReference type="InterPro" id="IPR046960">
    <property type="entry name" value="PPR_At4g14850-like_plant"/>
</dbReference>
<dbReference type="Proteomes" id="UP001165190">
    <property type="component" value="Unassembled WGS sequence"/>
</dbReference>
<evidence type="ECO:0000256" key="1">
    <source>
        <dbReference type="ARBA" id="ARBA00022737"/>
    </source>
</evidence>
<dbReference type="PROSITE" id="PS51375">
    <property type="entry name" value="PPR"/>
    <property type="match status" value="1"/>
</dbReference>
<proteinExistence type="predicted"/>
<dbReference type="NCBIfam" id="TIGR00756">
    <property type="entry name" value="PPR"/>
    <property type="match status" value="2"/>
</dbReference>
<gene>
    <name evidence="3" type="ORF">HRI_004910900</name>
</gene>
<dbReference type="OrthoDB" id="1937829at2759"/>
<dbReference type="GO" id="GO:0003723">
    <property type="term" value="F:RNA binding"/>
    <property type="evidence" value="ECO:0007669"/>
    <property type="project" value="InterPro"/>
</dbReference>
<dbReference type="Pfam" id="PF01535">
    <property type="entry name" value="PPR"/>
    <property type="match status" value="3"/>
</dbReference>
<feature type="repeat" description="PPR" evidence="2">
    <location>
        <begin position="66"/>
        <end position="100"/>
    </location>
</feature>
<dbReference type="AlphaFoldDB" id="A0A9W7MTH1"/>
<dbReference type="PANTHER" id="PTHR47926">
    <property type="entry name" value="PENTATRICOPEPTIDE REPEAT-CONTAINING PROTEIN"/>
    <property type="match status" value="1"/>
</dbReference>
<evidence type="ECO:0008006" key="5">
    <source>
        <dbReference type="Google" id="ProtNLM"/>
    </source>
</evidence>
<comment type="caution">
    <text evidence="3">The sequence shown here is derived from an EMBL/GenBank/DDBJ whole genome shotgun (WGS) entry which is preliminary data.</text>
</comment>
<keyword evidence="4" id="KW-1185">Reference proteome</keyword>
<dbReference type="GO" id="GO:0009451">
    <property type="term" value="P:RNA modification"/>
    <property type="evidence" value="ECO:0007669"/>
    <property type="project" value="InterPro"/>
</dbReference>
<sequence length="127" mass="14994">MIKPNFKFLNFYFKSFHQCIHMRSNHFHFANYSRLKIDSNQVLKKLSKTGRINEVRKLFDKMPERDEFTWNTLIAAYAASEKLTEAMKLFKETPIKSSITWNSLILGYCQHGMKTEAFDLSSTWDGN</sequence>
<protein>
    <recommendedName>
        <fullName evidence="5">Pentatricopeptide repeat-containing protein</fullName>
    </recommendedName>
</protein>
<accession>A0A9W7MTH1</accession>
<evidence type="ECO:0000313" key="4">
    <source>
        <dbReference type="Proteomes" id="UP001165190"/>
    </source>
</evidence>
<evidence type="ECO:0000313" key="3">
    <source>
        <dbReference type="EMBL" id="GMJ12417.1"/>
    </source>
</evidence>
<dbReference type="PANTHER" id="PTHR47926:SF398">
    <property type="entry name" value="PENTATRICOPEPTIDE REPEAT-CONTAINING PROTEIN"/>
    <property type="match status" value="1"/>
</dbReference>